<evidence type="ECO:0000256" key="1">
    <source>
        <dbReference type="SAM" id="Phobius"/>
    </source>
</evidence>
<dbReference type="RefSeq" id="WP_320550707.1">
    <property type="nucleotide sequence ID" value="NZ_JAQLOK010000002.1"/>
</dbReference>
<evidence type="ECO:0000313" key="2">
    <source>
        <dbReference type="EMBL" id="MDF4023873.1"/>
    </source>
</evidence>
<feature type="transmembrane region" description="Helical" evidence="1">
    <location>
        <begin position="123"/>
        <end position="141"/>
    </location>
</feature>
<accession>A0ABT6B717</accession>
<evidence type="ECO:0000313" key="3">
    <source>
        <dbReference type="Proteomes" id="UP001528850"/>
    </source>
</evidence>
<dbReference type="EMBL" id="JARJJS010000001">
    <property type="protein sequence ID" value="MDF4023873.1"/>
    <property type="molecule type" value="Genomic_DNA"/>
</dbReference>
<comment type="caution">
    <text evidence="2">The sequence shown here is derived from an EMBL/GenBank/DDBJ whole genome shotgun (WGS) entry which is preliminary data.</text>
</comment>
<protein>
    <recommendedName>
        <fullName evidence="4">Vitamin B12 transport system permease protein</fullName>
    </recommendedName>
</protein>
<keyword evidence="1" id="KW-0812">Transmembrane</keyword>
<gene>
    <name evidence="2" type="ORF">P3W24_02650</name>
</gene>
<keyword evidence="3" id="KW-1185">Reference proteome</keyword>
<reference evidence="2 3" key="1">
    <citation type="journal article" date="2024" name="Curr. Microbiol.">
        <title>Luteibacter sahnii sp. nov., A Novel Yellow-Colored Xanthomonadin Pigment Producing Probiotic Bacterium from Healthy Rice Seed Microbiome.</title>
        <authorList>
            <person name="Jaiswal G."/>
            <person name="Rana R."/>
            <person name="Nayak P.K."/>
            <person name="Chouhan R."/>
            <person name="Gandhi S.G."/>
            <person name="Patel H.K."/>
            <person name="Patil P.B."/>
        </authorList>
    </citation>
    <scope>NUCLEOTIDE SEQUENCE [LARGE SCALE GENOMIC DNA]</scope>
    <source>
        <strain evidence="2 3">PPL201</strain>
    </source>
</reference>
<feature type="transmembrane region" description="Helical" evidence="1">
    <location>
        <begin position="37"/>
        <end position="55"/>
    </location>
</feature>
<feature type="transmembrane region" description="Helical" evidence="1">
    <location>
        <begin position="67"/>
        <end position="90"/>
    </location>
</feature>
<sequence length="147" mass="15660">MPERLRRLFNLLSGLLCAVLFGFAAGAFWVLPTLFTARPLPALALPVGWLLGVTVRRWLRFDRWTGALLAALATALAATYAACLTAGAMLSATMGVSFAQALVTAGTDMLLVLARFAQGPAELVFYAAGMVLAALTAWPLGRRLHRA</sequence>
<name>A0ABT6B717_9GAMM</name>
<dbReference type="Proteomes" id="UP001528850">
    <property type="component" value="Unassembled WGS sequence"/>
</dbReference>
<proteinExistence type="predicted"/>
<keyword evidence="1" id="KW-1133">Transmembrane helix</keyword>
<evidence type="ECO:0008006" key="4">
    <source>
        <dbReference type="Google" id="ProtNLM"/>
    </source>
</evidence>
<organism evidence="2 3">
    <name type="scientific">Luteibacter sahnii</name>
    <dbReference type="NCBI Taxonomy" id="3021977"/>
    <lineage>
        <taxon>Bacteria</taxon>
        <taxon>Pseudomonadati</taxon>
        <taxon>Pseudomonadota</taxon>
        <taxon>Gammaproteobacteria</taxon>
        <taxon>Lysobacterales</taxon>
        <taxon>Rhodanobacteraceae</taxon>
        <taxon>Luteibacter</taxon>
    </lineage>
</organism>
<feature type="transmembrane region" description="Helical" evidence="1">
    <location>
        <begin position="12"/>
        <end position="31"/>
    </location>
</feature>
<keyword evidence="1" id="KW-0472">Membrane</keyword>